<evidence type="ECO:0000256" key="7">
    <source>
        <dbReference type="ARBA" id="ARBA00023203"/>
    </source>
</evidence>
<dbReference type="STRING" id="75913.A0A0K0EWW4"/>
<evidence type="ECO:0000256" key="3">
    <source>
        <dbReference type="ARBA" id="ARBA00017975"/>
    </source>
</evidence>
<feature type="compositionally biased region" description="Acidic residues" evidence="14">
    <location>
        <begin position="380"/>
        <end position="390"/>
    </location>
</feature>
<comment type="subcellular location">
    <subcellularLocation>
        <location evidence="1">Cytoplasm</location>
        <location evidence="1">Perinuclear region</location>
    </subcellularLocation>
    <subcellularLocation>
        <location evidence="2">Membrane</location>
        <topology evidence="2">Lipid-anchor</topology>
    </subcellularLocation>
    <subcellularLocation>
        <location evidence="12">Synapse</location>
        <location evidence="12">Synaptosome</location>
    </subcellularLocation>
</comment>
<evidence type="ECO:0000256" key="6">
    <source>
        <dbReference type="ARBA" id="ARBA00023139"/>
    </source>
</evidence>
<protein>
    <recommendedName>
        <fullName evidence="3">PRKCA-binding protein</fullName>
    </recommendedName>
    <alternativeName>
        <fullName evidence="10">Protein interacting with C kinase 1</fullName>
    </alternativeName>
    <alternativeName>
        <fullName evidence="9">Protein kinase C-alpha-binding protein</fullName>
    </alternativeName>
</protein>
<reference evidence="17" key="1">
    <citation type="submission" date="2014-07" db="EMBL/GenBank/DDBJ databases">
        <authorList>
            <person name="Martin A.A"/>
            <person name="De Silva N."/>
        </authorList>
    </citation>
    <scope>NUCLEOTIDE SEQUENCE</scope>
</reference>
<evidence type="ECO:0000256" key="2">
    <source>
        <dbReference type="ARBA" id="ARBA00004635"/>
    </source>
</evidence>
<evidence type="ECO:0000256" key="10">
    <source>
        <dbReference type="ARBA" id="ARBA00032804"/>
    </source>
</evidence>
<dbReference type="GO" id="GO:0043005">
    <property type="term" value="C:neuron projection"/>
    <property type="evidence" value="ECO:0007669"/>
    <property type="project" value="UniProtKB-KW"/>
</dbReference>
<proteinExistence type="predicted"/>
<dbReference type="PANTHER" id="PTHR12141:SF1">
    <property type="entry name" value="PRKCA-BINDING PROTEIN"/>
    <property type="match status" value="1"/>
</dbReference>
<dbReference type="GO" id="GO:0098842">
    <property type="term" value="C:postsynaptic early endosome"/>
    <property type="evidence" value="ECO:0007669"/>
    <property type="project" value="TreeGrafter"/>
</dbReference>
<evidence type="ECO:0000256" key="8">
    <source>
        <dbReference type="ARBA" id="ARBA00023288"/>
    </source>
</evidence>
<dbReference type="InterPro" id="IPR027267">
    <property type="entry name" value="AH/BAR_dom_sf"/>
</dbReference>
<dbReference type="GO" id="GO:0005080">
    <property type="term" value="F:protein kinase C binding"/>
    <property type="evidence" value="ECO:0007669"/>
    <property type="project" value="TreeGrafter"/>
</dbReference>
<evidence type="ECO:0000256" key="5">
    <source>
        <dbReference type="ARBA" id="ARBA00022837"/>
    </source>
</evidence>
<keyword evidence="5" id="KW-0106">Calcium</keyword>
<dbReference type="Gene3D" id="1.20.1270.60">
    <property type="entry name" value="Arfaptin homology (AH) domain/BAR domain"/>
    <property type="match status" value="1"/>
</dbReference>
<feature type="domain" description="PDZ" evidence="15">
    <location>
        <begin position="7"/>
        <end position="90"/>
    </location>
</feature>
<dbReference type="GO" id="GO:0003779">
    <property type="term" value="F:actin binding"/>
    <property type="evidence" value="ECO:0007669"/>
    <property type="project" value="UniProtKB-KW"/>
</dbReference>
<evidence type="ECO:0000256" key="1">
    <source>
        <dbReference type="ARBA" id="ARBA00004556"/>
    </source>
</evidence>
<dbReference type="PANTHER" id="PTHR12141">
    <property type="entry name" value="ARFAPTIN-RELATED"/>
    <property type="match status" value="1"/>
</dbReference>
<dbReference type="GO" id="GO:0019904">
    <property type="term" value="F:protein domain specific binding"/>
    <property type="evidence" value="ECO:0007669"/>
    <property type="project" value="InterPro"/>
</dbReference>
<dbReference type="InterPro" id="IPR010504">
    <property type="entry name" value="AH_dom"/>
</dbReference>
<dbReference type="SMART" id="SM01015">
    <property type="entry name" value="Arfaptin"/>
    <property type="match status" value="1"/>
</dbReference>
<keyword evidence="7" id="KW-0009">Actin-binding</keyword>
<dbReference type="GO" id="GO:0014069">
    <property type="term" value="C:postsynaptic density"/>
    <property type="evidence" value="ECO:0007669"/>
    <property type="project" value="TreeGrafter"/>
</dbReference>
<keyword evidence="8" id="KW-0449">Lipoprotein</keyword>
<keyword evidence="17" id="KW-1185">Reference proteome</keyword>
<dbReference type="GO" id="GO:0043113">
    <property type="term" value="P:receptor clustering"/>
    <property type="evidence" value="ECO:0007669"/>
    <property type="project" value="TreeGrafter"/>
</dbReference>
<dbReference type="Pfam" id="PF06456">
    <property type="entry name" value="Arfaptin"/>
    <property type="match status" value="1"/>
</dbReference>
<dbReference type="GO" id="GO:0034315">
    <property type="term" value="P:regulation of Arp2/3 complex-mediated actin nucleation"/>
    <property type="evidence" value="ECO:0007669"/>
    <property type="project" value="TreeGrafter"/>
</dbReference>
<dbReference type="InterPro" id="IPR036034">
    <property type="entry name" value="PDZ_sf"/>
</dbReference>
<dbReference type="GO" id="GO:0002092">
    <property type="term" value="P:positive regulation of receptor internalization"/>
    <property type="evidence" value="ECO:0007669"/>
    <property type="project" value="TreeGrafter"/>
</dbReference>
<dbReference type="InterPro" id="IPR001478">
    <property type="entry name" value="PDZ"/>
</dbReference>
<name>A0A0K0EWW4_STRVS</name>
<evidence type="ECO:0000259" key="16">
    <source>
        <dbReference type="PROSITE" id="PS50870"/>
    </source>
</evidence>
<dbReference type="GO" id="GO:0005886">
    <property type="term" value="C:plasma membrane"/>
    <property type="evidence" value="ECO:0007669"/>
    <property type="project" value="GOC"/>
</dbReference>
<dbReference type="SUPFAM" id="SSF103657">
    <property type="entry name" value="BAR/IMD domain-like"/>
    <property type="match status" value="1"/>
</dbReference>
<dbReference type="Gene3D" id="2.30.42.10">
    <property type="match status" value="1"/>
</dbReference>
<evidence type="ECO:0000256" key="9">
    <source>
        <dbReference type="ARBA" id="ARBA00031097"/>
    </source>
</evidence>
<dbReference type="PROSITE" id="PS50870">
    <property type="entry name" value="AH"/>
    <property type="match status" value="1"/>
</dbReference>
<keyword evidence="4" id="KW-0771">Synaptosome</keyword>
<dbReference type="GO" id="GO:0097062">
    <property type="term" value="P:dendritic spine maintenance"/>
    <property type="evidence" value="ECO:0007669"/>
    <property type="project" value="TreeGrafter"/>
</dbReference>
<keyword evidence="6" id="KW-0564">Palmitate</keyword>
<dbReference type="GO" id="GO:0048471">
    <property type="term" value="C:perinuclear region of cytoplasm"/>
    <property type="evidence" value="ECO:0007669"/>
    <property type="project" value="UniProtKB-SubCell"/>
</dbReference>
<dbReference type="Pfam" id="PF00595">
    <property type="entry name" value="PDZ"/>
    <property type="match status" value="1"/>
</dbReference>
<evidence type="ECO:0000256" key="11">
    <source>
        <dbReference type="ARBA" id="ARBA00033721"/>
    </source>
</evidence>
<evidence type="ECO:0000256" key="14">
    <source>
        <dbReference type="SAM" id="MobiDB-lite"/>
    </source>
</evidence>
<feature type="domain" description="AH" evidence="16">
    <location>
        <begin position="129"/>
        <end position="342"/>
    </location>
</feature>
<dbReference type="PROSITE" id="PS50106">
    <property type="entry name" value="PDZ"/>
    <property type="match status" value="1"/>
</dbReference>
<dbReference type="AlphaFoldDB" id="A0A0K0EWW4"/>
<dbReference type="GO" id="GO:0005543">
    <property type="term" value="F:phospholipid binding"/>
    <property type="evidence" value="ECO:0007669"/>
    <property type="project" value="TreeGrafter"/>
</dbReference>
<dbReference type="SUPFAM" id="SSF50156">
    <property type="entry name" value="PDZ domain-like"/>
    <property type="match status" value="1"/>
</dbReference>
<sequence length="390" mass="44413">MRTNFNVAVIEKDSKGHIGVAIGGGYPICPSVYIVQIFDGSPASKNKKIQVGDDILAINGISVERKTKSQVAELIQSSKDNVRISYLPLEQTINEEQSLDIAFKKVKHRIVEFLDSETADALGLSRAILCNDLLLQSLQKMERNTIFYEKLVNSLSNLIKNVCDISQAQSGIASAISEIAAKSNNSVANNLYDTFGDGNRNLSKINHNLIDKLKFINENLRNYGEKAIPDTRDALKIYLDSKFEYLSYCLKVKEMEDEEIESIQNRFYLERLEYGNYEYRTILRCREIAKNKFVELRERALIKIEMLNEKHNRDLAIKLKDLVLAYRDNFDEALKILKTNFPKGENFLNAITHAALSEKNNKNNNNNNKTEENEGKVLEGEDEEMLISLD</sequence>
<dbReference type="GO" id="GO:0032588">
    <property type="term" value="C:trans-Golgi network membrane"/>
    <property type="evidence" value="ECO:0007669"/>
    <property type="project" value="TreeGrafter"/>
</dbReference>
<accession>A0A0K0EWW4</accession>
<evidence type="ECO:0000256" key="4">
    <source>
        <dbReference type="ARBA" id="ARBA00022599"/>
    </source>
</evidence>
<feature type="region of interest" description="Disordered" evidence="14">
    <location>
        <begin position="358"/>
        <end position="390"/>
    </location>
</feature>
<dbReference type="Proteomes" id="UP000035680">
    <property type="component" value="Unassembled WGS sequence"/>
</dbReference>
<reference evidence="18" key="2">
    <citation type="submission" date="2015-08" db="UniProtKB">
        <authorList>
            <consortium name="WormBaseParasite"/>
        </authorList>
    </citation>
    <scope>IDENTIFICATION</scope>
</reference>
<dbReference type="SMART" id="SM00228">
    <property type="entry name" value="PDZ"/>
    <property type="match status" value="1"/>
</dbReference>
<dbReference type="WBParaSite" id="SVE_0101800.1">
    <property type="protein sequence ID" value="SVE_0101800.1"/>
    <property type="gene ID" value="SVE_0101800"/>
</dbReference>
<feature type="compositionally biased region" description="Basic and acidic residues" evidence="14">
    <location>
        <begin position="369"/>
        <end position="379"/>
    </location>
</feature>
<keyword evidence="4" id="KW-0770">Synapse</keyword>
<dbReference type="InterPro" id="IPR030798">
    <property type="entry name" value="Arfaptin_fam"/>
</dbReference>
<evidence type="ECO:0000259" key="15">
    <source>
        <dbReference type="PROSITE" id="PS50106"/>
    </source>
</evidence>
<comment type="subunit">
    <text evidence="13">Monomer and homodimer. Interacts with CXADR. Interacts presynaptically with the glutamate receptors GRIA2, GRIA3, GRIK3, isoform 3 of GRIA4, isoform A of GRM4, GRM7 and GRM8; with NAPA and NAPB; and with BTG2. The interaction with NAPA and NAPB disrupts the interaction with GRIA2, conducting to the internalization of GRIA2. Interacts with PRKCA; with the amine transporters SLC6A2 and SLC6A3; with the channels ASIC1 and ASIC2; with the GTP-binding proteins ARF1 and ARF3; with the ephrin receptor tyrosine kinases EPHA7, EPHB1 and EPHB2; with ERBB2 and through its PDZ domain with the C-terminal tail of PRLHR. Interacts with UNC5A. Interacts (via AH domain) with NCS1/FREQ; in a calcium-dependent manner. Interacts with F-actin and associates with the ARP2/3 complex. Interacts (via PDZ domain) with ARF1 (activated); the interaction blocks Arp2/3 complex inhibition. Interacts with SORCS3.</text>
</comment>
<evidence type="ECO:0000256" key="13">
    <source>
        <dbReference type="ARBA" id="ARBA00093501"/>
    </source>
</evidence>
<comment type="function">
    <text evidence="11">Probable adapter protein that bind to and organize the subcellular localization of a variety of membrane proteins containing some PDZ recognition sequence. Involved in the clustering of various receptors, possibly by acting at the receptor internalization level. Plays a role in synaptic plasticity by regulating the trafficking and internalization of AMPA receptors. May be regulated upon PRKCA activation. May regulate ASIC1/ASIC3 channel. Regulates actin polymerization by inhibiting the actin-nucleating activity of the Arp2/3 complex; the function is competitive with nucleation promoting factors and is linked to neuronal morphology regulation and AMPA receptor (AMPAR) endocytosis. Via interaction with the Arp2/3 complex involved in regulation of synaptic plasicity of excitatory synapses and required for spine shrinkage during long-term depression (LTD). Involved in regulation of astrocyte morphology, antagonistic to Arp2/3 complex activator WASL/N-WASP function.</text>
</comment>
<dbReference type="GO" id="GO:0006886">
    <property type="term" value="P:intracellular protein transport"/>
    <property type="evidence" value="ECO:0007669"/>
    <property type="project" value="TreeGrafter"/>
</dbReference>
<evidence type="ECO:0000256" key="12">
    <source>
        <dbReference type="ARBA" id="ARBA00034102"/>
    </source>
</evidence>
<evidence type="ECO:0000313" key="17">
    <source>
        <dbReference type="Proteomes" id="UP000035680"/>
    </source>
</evidence>
<organism evidence="17 18">
    <name type="scientific">Strongyloides venezuelensis</name>
    <name type="common">Threadworm</name>
    <dbReference type="NCBI Taxonomy" id="75913"/>
    <lineage>
        <taxon>Eukaryota</taxon>
        <taxon>Metazoa</taxon>
        <taxon>Ecdysozoa</taxon>
        <taxon>Nematoda</taxon>
        <taxon>Chromadorea</taxon>
        <taxon>Rhabditida</taxon>
        <taxon>Tylenchina</taxon>
        <taxon>Panagrolaimomorpha</taxon>
        <taxon>Strongyloidoidea</taxon>
        <taxon>Strongyloididae</taxon>
        <taxon>Strongyloides</taxon>
    </lineage>
</organism>
<evidence type="ECO:0000313" key="18">
    <source>
        <dbReference type="WBParaSite" id="SVE_0101800.1"/>
    </source>
</evidence>
<dbReference type="GO" id="GO:0008021">
    <property type="term" value="C:synaptic vesicle"/>
    <property type="evidence" value="ECO:0007669"/>
    <property type="project" value="TreeGrafter"/>
</dbReference>